<feature type="compositionally biased region" description="Low complexity" evidence="2">
    <location>
        <begin position="53"/>
        <end position="63"/>
    </location>
</feature>
<name>A0A5A7MMI9_9PROT</name>
<dbReference type="RefSeq" id="WP_149999749.1">
    <property type="nucleotide sequence ID" value="NZ_BKCL01000002.1"/>
</dbReference>
<gene>
    <name evidence="4" type="ORF">JCM17844_08490</name>
</gene>
<organism evidence="4 5">
    <name type="scientific">Iodidimonas gelatinilytica</name>
    <dbReference type="NCBI Taxonomy" id="1236966"/>
    <lineage>
        <taxon>Bacteria</taxon>
        <taxon>Pseudomonadati</taxon>
        <taxon>Pseudomonadota</taxon>
        <taxon>Alphaproteobacteria</taxon>
        <taxon>Iodidimonadales</taxon>
        <taxon>Iodidimonadaceae</taxon>
        <taxon>Iodidimonas</taxon>
    </lineage>
</organism>
<feature type="chain" id="PRO_5023092611" description="Porin" evidence="3">
    <location>
        <begin position="27"/>
        <end position="476"/>
    </location>
</feature>
<evidence type="ECO:0000256" key="2">
    <source>
        <dbReference type="SAM" id="MobiDB-lite"/>
    </source>
</evidence>
<evidence type="ECO:0000313" key="5">
    <source>
        <dbReference type="Proteomes" id="UP000322084"/>
    </source>
</evidence>
<evidence type="ECO:0000313" key="4">
    <source>
        <dbReference type="EMBL" id="GEQ97212.1"/>
    </source>
</evidence>
<protein>
    <recommendedName>
        <fullName evidence="6">Porin</fullName>
    </recommendedName>
</protein>
<dbReference type="Proteomes" id="UP000322084">
    <property type="component" value="Unassembled WGS sequence"/>
</dbReference>
<feature type="compositionally biased region" description="Basic and acidic residues" evidence="2">
    <location>
        <begin position="64"/>
        <end position="80"/>
    </location>
</feature>
<feature type="region of interest" description="Disordered" evidence="2">
    <location>
        <begin position="51"/>
        <end position="80"/>
    </location>
</feature>
<comment type="caution">
    <text evidence="4">The sequence shown here is derived from an EMBL/GenBank/DDBJ whole genome shotgun (WGS) entry which is preliminary data.</text>
</comment>
<dbReference type="InterPro" id="IPR010870">
    <property type="entry name" value="Porin_O/P"/>
</dbReference>
<accession>A0A5A7MMI9</accession>
<sequence>MENKKWRHVRLAGVCGLALMGGAVSAAAQSVEELQAQIDFLRAEIEKLKAERSPAAPLSPAPLAERETATSTDDPHSVPEEKPLVVKAAGAPSFTGDGFKNFKIRGRIQSDFAQIGDPDKIGTLGADGFTPDRGLGTVAEIRRVRIGAQGEMGDWGYKFEVDFAGGETNVADAYLAYKGIDNLALIVGYQKTQASMEEQVSSLDVVFMERSRFTDAIDLRREMGVTADWSGENWHWKSGIFVDGAFDEDDEVNGLIVSSRGHYTFGPKHAFTHMGASVEYRDSGAEQGRLRNRPLFHASDSRLLDTGSLDSTSSLYTGLELAGGYGAFYFETELATLGLSVRDEAGQSSTARFNGASLHLGYFLTGEQRAYKRSAGTWSRTKPDNPLGKGGFGALDVAFGADWVDLNASDESIFGGQQLTFLAGLSWRPVDHIRFMANISHMEIYDSASHLHLKNDGTVEDDFGLNMFGLRAQVDW</sequence>
<keyword evidence="1" id="KW-0175">Coiled coil</keyword>
<dbReference type="Gene3D" id="2.40.160.10">
    <property type="entry name" value="Porin"/>
    <property type="match status" value="1"/>
</dbReference>
<dbReference type="Pfam" id="PF07396">
    <property type="entry name" value="Porin_O_P"/>
    <property type="match status" value="1"/>
</dbReference>
<dbReference type="InterPro" id="IPR023614">
    <property type="entry name" value="Porin_dom_sf"/>
</dbReference>
<evidence type="ECO:0008006" key="6">
    <source>
        <dbReference type="Google" id="ProtNLM"/>
    </source>
</evidence>
<evidence type="ECO:0000256" key="1">
    <source>
        <dbReference type="SAM" id="Coils"/>
    </source>
</evidence>
<feature type="signal peptide" evidence="3">
    <location>
        <begin position="1"/>
        <end position="26"/>
    </location>
</feature>
<evidence type="ECO:0000256" key="3">
    <source>
        <dbReference type="SAM" id="SignalP"/>
    </source>
</evidence>
<dbReference type="EMBL" id="BKCL01000002">
    <property type="protein sequence ID" value="GEQ97212.1"/>
    <property type="molecule type" value="Genomic_DNA"/>
</dbReference>
<dbReference type="AlphaFoldDB" id="A0A5A7MMI9"/>
<feature type="coiled-coil region" evidence="1">
    <location>
        <begin position="24"/>
        <end position="51"/>
    </location>
</feature>
<reference evidence="4 5" key="1">
    <citation type="submission" date="2019-09" db="EMBL/GenBank/DDBJ databases">
        <title>NBRP : Genome information of microbial organism related human and environment.</title>
        <authorList>
            <person name="Hattori M."/>
            <person name="Oshima K."/>
            <person name="Inaba H."/>
            <person name="Suda W."/>
            <person name="Sakamoto M."/>
            <person name="Iino T."/>
            <person name="Kitahara M."/>
            <person name="Oshida Y."/>
            <person name="Iida T."/>
            <person name="Kudo T."/>
            <person name="Itoh T."/>
            <person name="Ohkuma M."/>
        </authorList>
    </citation>
    <scope>NUCLEOTIDE SEQUENCE [LARGE SCALE GENOMIC DNA]</scope>
    <source>
        <strain evidence="4 5">Hi-2</strain>
    </source>
</reference>
<proteinExistence type="predicted"/>
<keyword evidence="3" id="KW-0732">Signal</keyword>